<dbReference type="PANTHER" id="PTHR47888:SF1">
    <property type="entry name" value="SERTA DOMAIN-CONTAINING PROTEIN"/>
    <property type="match status" value="1"/>
</dbReference>
<evidence type="ECO:0000256" key="2">
    <source>
        <dbReference type="SAM" id="MobiDB-lite"/>
    </source>
</evidence>
<reference evidence="4" key="2">
    <citation type="submission" date="2025-08" db="UniProtKB">
        <authorList>
            <consortium name="Ensembl"/>
        </authorList>
    </citation>
    <scope>IDENTIFICATION</scope>
</reference>
<feature type="region of interest" description="Disordered" evidence="2">
    <location>
        <begin position="66"/>
        <end position="96"/>
    </location>
</feature>
<reference evidence="4 5" key="1">
    <citation type="journal article" date="2021" name="G3 (Bethesda)">
        <title>Improved contiguity of the threespine stickleback genome using long-read sequencing.</title>
        <authorList>
            <person name="Nath S."/>
            <person name="Shaw D.E."/>
            <person name="White M.A."/>
        </authorList>
    </citation>
    <scope>NUCLEOTIDE SEQUENCE [LARGE SCALE GENOMIC DNA]</scope>
    <source>
        <strain evidence="4 5">Lake Benthic</strain>
    </source>
</reference>
<dbReference type="KEGG" id="gat:120832853"/>
<dbReference type="Pfam" id="PF06031">
    <property type="entry name" value="SERTA"/>
    <property type="match status" value="1"/>
</dbReference>
<reference evidence="4" key="3">
    <citation type="submission" date="2025-09" db="UniProtKB">
        <authorList>
            <consortium name="Ensembl"/>
        </authorList>
    </citation>
    <scope>IDENTIFICATION</scope>
</reference>
<dbReference type="Proteomes" id="UP000007635">
    <property type="component" value="Chromosome XV"/>
</dbReference>
<dbReference type="Ensembl" id="ENSGACT00000085982.1">
    <property type="protein sequence ID" value="ENSGACP00000037193.1"/>
    <property type="gene ID" value="ENSGACG00000034172.1"/>
</dbReference>
<feature type="domain" description="SERTA" evidence="3">
    <location>
        <begin position="214"/>
        <end position="260"/>
    </location>
</feature>
<feature type="coiled-coil region" evidence="1">
    <location>
        <begin position="245"/>
        <end position="276"/>
    </location>
</feature>
<dbReference type="InterPro" id="IPR009263">
    <property type="entry name" value="SERTA_dom"/>
</dbReference>
<feature type="region of interest" description="Disordered" evidence="2">
    <location>
        <begin position="135"/>
        <end position="157"/>
    </location>
</feature>
<dbReference type="PANTHER" id="PTHR47888">
    <property type="entry name" value="UPF0730 PROTEIN ENCODED BY LINC00643-RELATED"/>
    <property type="match status" value="1"/>
</dbReference>
<accession>A0AAQ4PFD4</accession>
<evidence type="ECO:0000256" key="1">
    <source>
        <dbReference type="SAM" id="Coils"/>
    </source>
</evidence>
<evidence type="ECO:0000313" key="4">
    <source>
        <dbReference type="Ensembl" id="ENSGACP00000037193.1"/>
    </source>
</evidence>
<evidence type="ECO:0000313" key="5">
    <source>
        <dbReference type="Proteomes" id="UP000007635"/>
    </source>
</evidence>
<keyword evidence="1" id="KW-0175">Coiled coil</keyword>
<dbReference type="GeneID" id="120832853"/>
<feature type="compositionally biased region" description="Pro residues" evidence="2">
    <location>
        <begin position="72"/>
        <end position="96"/>
    </location>
</feature>
<proteinExistence type="predicted"/>
<keyword evidence="5" id="KW-1185">Reference proteome</keyword>
<organism evidence="4 5">
    <name type="scientific">Gasterosteus aculeatus aculeatus</name>
    <name type="common">three-spined stickleback</name>
    <dbReference type="NCBI Taxonomy" id="481459"/>
    <lineage>
        <taxon>Eukaryota</taxon>
        <taxon>Metazoa</taxon>
        <taxon>Chordata</taxon>
        <taxon>Craniata</taxon>
        <taxon>Vertebrata</taxon>
        <taxon>Euteleostomi</taxon>
        <taxon>Actinopterygii</taxon>
        <taxon>Neopterygii</taxon>
        <taxon>Teleostei</taxon>
        <taxon>Neoteleostei</taxon>
        <taxon>Acanthomorphata</taxon>
        <taxon>Eupercaria</taxon>
        <taxon>Perciformes</taxon>
        <taxon>Cottioidei</taxon>
        <taxon>Gasterosteales</taxon>
        <taxon>Gasterosteidae</taxon>
        <taxon>Gasterosteus</taxon>
    </lineage>
</organism>
<dbReference type="PROSITE" id="PS51053">
    <property type="entry name" value="SERTA"/>
    <property type="match status" value="1"/>
</dbReference>
<sequence length="334" mass="36830">MMFHTWRRTVLTHTRARASALRSDAHSGLLATGNICLRAPGSGSASSRVAVRGDVLGGWRAASVSPEELEPPVCPPARPPVSPPARPPVSPPARPPVSPPAVLLSLLLPSSCLSSCSGPGLRAEPRVAGRCGCARTEAPEDRSPGGPKRSGTLPGGRWSVIRCSRTRSFEAGPSLRGRPHHPTTSKVAYFKRKYAEEEDVHGGLHGYFQKHLILQEDRSCILKLSLEKLRFLEDPEAYLRRSVLINNLLRKIHHEEEELEAREEEEEVEEEEEEEVGERGLLYPDRKRVKVLVMGCCSPAFGLEELQHCRLVPCCPYGLPPTHRVLLYHPDDNG</sequence>
<dbReference type="AlphaFoldDB" id="A0AAQ4PFD4"/>
<dbReference type="GeneTree" id="ENSGT00530000063876"/>
<protein>
    <recommendedName>
        <fullName evidence="3">SERTA domain-containing protein</fullName>
    </recommendedName>
</protein>
<dbReference type="RefSeq" id="XP_040055424.1">
    <property type="nucleotide sequence ID" value="XM_040199490.1"/>
</dbReference>
<evidence type="ECO:0000259" key="3">
    <source>
        <dbReference type="PROSITE" id="PS51053"/>
    </source>
</evidence>
<name>A0AAQ4PFD4_GASAC</name>